<evidence type="ECO:0000313" key="1">
    <source>
        <dbReference type="EMBL" id="MBA6414023.1"/>
    </source>
</evidence>
<dbReference type="AlphaFoldDB" id="A0A7W2TY01"/>
<accession>A0A7W2TY01</accession>
<comment type="caution">
    <text evidence="1">The sequence shown here is derived from an EMBL/GenBank/DDBJ whole genome shotgun (WGS) entry which is preliminary data.</text>
</comment>
<proteinExistence type="predicted"/>
<evidence type="ECO:0000313" key="2">
    <source>
        <dbReference type="Proteomes" id="UP000539350"/>
    </source>
</evidence>
<protein>
    <submittedName>
        <fullName evidence="1">Uncharacterized protein</fullName>
    </submittedName>
</protein>
<name>A0A7W2TY01_9GAMM</name>
<dbReference type="EMBL" id="JACFXU010000017">
    <property type="protein sequence ID" value="MBA6414023.1"/>
    <property type="molecule type" value="Genomic_DNA"/>
</dbReference>
<dbReference type="RefSeq" id="WP_182174477.1">
    <property type="nucleotide sequence ID" value="NZ_JACFXU010000017.1"/>
</dbReference>
<organism evidence="1 2">
    <name type="scientific">Sediminihaliea albiluteola</name>
    <dbReference type="NCBI Taxonomy" id="2758564"/>
    <lineage>
        <taxon>Bacteria</taxon>
        <taxon>Pseudomonadati</taxon>
        <taxon>Pseudomonadota</taxon>
        <taxon>Gammaproteobacteria</taxon>
        <taxon>Cellvibrionales</taxon>
        <taxon>Halieaceae</taxon>
        <taxon>Sediminihaliea</taxon>
    </lineage>
</organism>
<sequence length="172" mass="20170">MSTKAPGSTFIPPDEPVKQYSPLMESCYEMLHRAVYRGLTVPDVVDTIIGLRKQLLMLYYAMRDHLENDDGLALEVVEALPVPDITDLLKLLYSWEEDPALGEREYQRRNFSRTADPIYQDPADRFLNGVDCWRQYRFWMYESCRILTIAGRRISADAPQRALRRYPWMTQD</sequence>
<keyword evidence="2" id="KW-1185">Reference proteome</keyword>
<dbReference type="Proteomes" id="UP000539350">
    <property type="component" value="Unassembled WGS sequence"/>
</dbReference>
<gene>
    <name evidence="1" type="ORF">H2508_12965</name>
</gene>
<reference evidence="1 2" key="1">
    <citation type="submission" date="2020-07" db="EMBL/GenBank/DDBJ databases">
        <title>Halieaceae bacterium, F7430, whole genome shotgun sequencing project.</title>
        <authorList>
            <person name="Jiang S."/>
            <person name="Liu Z.W."/>
            <person name="Du Z.J."/>
        </authorList>
    </citation>
    <scope>NUCLEOTIDE SEQUENCE [LARGE SCALE GENOMIC DNA]</scope>
    <source>
        <strain evidence="1 2">F7430</strain>
    </source>
</reference>